<sequence length="792" mass="85274">MKCTCSRLISIVVGGIVLAAATSSISVVTAASANHDGDDVEFSLSSLQQSNLQQVQHQHQAHQLQHYLEQQQQPQEQRKLKLNQQKQSKEKWLTARFDCTLQVVSYMQIPSEPLLKEQEEFVCELDPLDVPGGYTGITRRLGLSAEQKTVFKTMWGQDKLLPTVSKLKISEIMSVPSVAGATALGVPGVGAGGGGVLFNSQMMKIPPEVDIMAAVNWSGRYEEEQVITTTQSFVADSTTSTNVATTATADILTDGQSSSNTNTSNYTTAAGITTSDGNVTSNVTTSNITDSNITDCNSNITSSNNMTTDEATYITTSDAHINDQQEQQLPNAETDNPLFHRKLQSYGVHTGPKPILVVKVTDKNGLAVSESTTTISDDVFGTSGDPVNLKSQLDACSMGRLTVIPGDNNSGQIKQSVYSAPGVISVKLGISITNTANPDIRNAITTAVQNLLGVTLPGPYKHVMYVLEKCYQDCGWAAYAYINGWNSVYVGAYYKHVGVHVHELGHNFGLHHSGGLDGGDYSDHTGFMLLGRLDLLYRSGKSNMANTIGAEMGSLQMQLREASPSDDSNTDPMVLFRIDFVCSSYYFGPYSITSQGNPLYNDDVGKMCYNAAKSWQIGWYNDRKVMLNPKTALASNANWGTIVTLVGIADYKNVANIPVVLKLETDTDNDFFIGFNRAVGINVDNVEADNEVTVISTGKNGEAASQSYLIATLAVGEQYAISNFGGGGRNCPIKLVSIDKSTSVWKANVQVGSSITPTKSPTNPPVTKSPTPLPTKPTKTKRRVQSAPAPAM</sequence>
<keyword evidence="2" id="KW-0732">Signal</keyword>
<keyword evidence="5" id="KW-1185">Reference proteome</keyword>
<name>A0ABD3ML35_9STRA</name>
<feature type="region of interest" description="Disordered" evidence="1">
    <location>
        <begin position="753"/>
        <end position="792"/>
    </location>
</feature>
<evidence type="ECO:0000313" key="4">
    <source>
        <dbReference type="EMBL" id="KAL3761220.1"/>
    </source>
</evidence>
<feature type="domain" description="Peptidase M11 gametolysin" evidence="3">
    <location>
        <begin position="364"/>
        <end position="531"/>
    </location>
</feature>
<evidence type="ECO:0000259" key="3">
    <source>
        <dbReference type="Pfam" id="PF05548"/>
    </source>
</evidence>
<evidence type="ECO:0000313" key="5">
    <source>
        <dbReference type="Proteomes" id="UP001530293"/>
    </source>
</evidence>
<feature type="signal peptide" evidence="2">
    <location>
        <begin position="1"/>
        <end position="24"/>
    </location>
</feature>
<evidence type="ECO:0000256" key="2">
    <source>
        <dbReference type="SAM" id="SignalP"/>
    </source>
</evidence>
<dbReference type="Proteomes" id="UP001530293">
    <property type="component" value="Unassembled WGS sequence"/>
</dbReference>
<dbReference type="Pfam" id="PF05548">
    <property type="entry name" value="Peptidase_M11"/>
    <property type="match status" value="1"/>
</dbReference>
<feature type="chain" id="PRO_5044879469" description="Peptidase M11 gametolysin domain-containing protein" evidence="2">
    <location>
        <begin position="25"/>
        <end position="792"/>
    </location>
</feature>
<reference evidence="4 5" key="1">
    <citation type="submission" date="2024-10" db="EMBL/GenBank/DDBJ databases">
        <title>Updated reference genomes for cyclostephanoid diatoms.</title>
        <authorList>
            <person name="Roberts W.R."/>
            <person name="Alverson A.J."/>
        </authorList>
    </citation>
    <scope>NUCLEOTIDE SEQUENCE [LARGE SCALE GENOMIC DNA]</scope>
    <source>
        <strain evidence="4 5">AJA232-27</strain>
    </source>
</reference>
<dbReference type="AlphaFoldDB" id="A0ABD3ML35"/>
<gene>
    <name evidence="4" type="ORF">ACHAWU_007037</name>
</gene>
<dbReference type="EMBL" id="JALLBG020000155">
    <property type="protein sequence ID" value="KAL3761220.1"/>
    <property type="molecule type" value="Genomic_DNA"/>
</dbReference>
<evidence type="ECO:0000256" key="1">
    <source>
        <dbReference type="SAM" id="MobiDB-lite"/>
    </source>
</evidence>
<dbReference type="InterPro" id="IPR008752">
    <property type="entry name" value="Peptidase_M11"/>
</dbReference>
<dbReference type="SUPFAM" id="SSF55486">
    <property type="entry name" value="Metalloproteases ('zincins'), catalytic domain"/>
    <property type="match status" value="1"/>
</dbReference>
<accession>A0ABD3ML35</accession>
<proteinExistence type="predicted"/>
<comment type="caution">
    <text evidence="4">The sequence shown here is derived from an EMBL/GenBank/DDBJ whole genome shotgun (WGS) entry which is preliminary data.</text>
</comment>
<protein>
    <recommendedName>
        <fullName evidence="3">Peptidase M11 gametolysin domain-containing protein</fullName>
    </recommendedName>
</protein>
<organism evidence="4 5">
    <name type="scientific">Discostella pseudostelligera</name>
    <dbReference type="NCBI Taxonomy" id="259834"/>
    <lineage>
        <taxon>Eukaryota</taxon>
        <taxon>Sar</taxon>
        <taxon>Stramenopiles</taxon>
        <taxon>Ochrophyta</taxon>
        <taxon>Bacillariophyta</taxon>
        <taxon>Coscinodiscophyceae</taxon>
        <taxon>Thalassiosirophycidae</taxon>
        <taxon>Stephanodiscales</taxon>
        <taxon>Stephanodiscaceae</taxon>
        <taxon>Discostella</taxon>
    </lineage>
</organism>